<dbReference type="GO" id="GO:0046461">
    <property type="term" value="P:neutral lipid catabolic process"/>
    <property type="evidence" value="ECO:0007669"/>
    <property type="project" value="TreeGrafter"/>
</dbReference>
<dbReference type="GO" id="GO:0034496">
    <property type="term" value="P:multivesicular body membrane disassembly"/>
    <property type="evidence" value="ECO:0007669"/>
    <property type="project" value="TreeGrafter"/>
</dbReference>
<evidence type="ECO:0000256" key="6">
    <source>
        <dbReference type="ARBA" id="ARBA00013279"/>
    </source>
</evidence>
<dbReference type="PANTHER" id="PTHR47175">
    <property type="entry name" value="LIPASE ATG15-RELATED"/>
    <property type="match status" value="1"/>
</dbReference>
<comment type="subcellular location">
    <subcellularLocation>
        <location evidence="3">Endosome</location>
        <location evidence="3">Multivesicular body membrane</location>
        <topology evidence="3">Single-pass type II membrane protein</topology>
    </subcellularLocation>
    <subcellularLocation>
        <location evidence="2">Prevacuolar compartment membrane</location>
        <topology evidence="2">Single-pass type II membrane protein</topology>
    </subcellularLocation>
</comment>
<evidence type="ECO:0000256" key="15">
    <source>
        <dbReference type="ARBA" id="ARBA00023136"/>
    </source>
</evidence>
<comment type="function">
    <text evidence="17">Lipase which is essential for lysis of subvacuolar cytoplasm to vacuole targeted bodies and intravacuolar autophagic bodies. Involved in the lysis of intravacuolar multivesicular body (MVB) vesicles. The intravacuolar membrane disintegration by ATG15 is critical to life span extension.</text>
</comment>
<sequence>MLVSFFLWISFFITSFFQSGLDVNLLQVDPKKDSFSSNLCLSRAYGFNSGTLSPQVITQLQSSVLNTKVLLTPTEDPAAFSAEPLQSIIDIVDEEMEDQESSEVEGISDFDLGKITVKVKTHRSLDNSVIDIPAVDNYDTVLSLAKISANAYVEDPELSSASWYSVDPFLKEDGFGWDESAIRGYVYTNPEKTLVIMAIKGTSTMIFDRSGHTAGADKFNDNLMFSCCCARVDFSWDTVCPCFQNNSTCKQECLVEYSRKTRSFPFKKNITLLSDSLNENRTRTLEVTNIYPVYYYQAIKIYEQLKKDYPNATIWLTGHSLGGSLASLLAITYPGTAAVAFSAPGERLFAERLGLLPERRKNNTEMLDKLMQSLPIFHIYNTADPIPYGKCTGIWSLCYIAGYAMETKCHLGQVCEYDIGSGLPFDLQKHKLKYLIQNIIMAGHSPPPCRVQSDCFDCKGWNFV</sequence>
<dbReference type="GO" id="GO:0006660">
    <property type="term" value="P:phosphatidylserine catabolic process"/>
    <property type="evidence" value="ECO:0007669"/>
    <property type="project" value="TreeGrafter"/>
</dbReference>
<comment type="similarity">
    <text evidence="4">Belongs to the AB hydrolase superfamily. Lipase family.</text>
</comment>
<evidence type="ECO:0000256" key="18">
    <source>
        <dbReference type="ARBA" id="ARBA00029828"/>
    </source>
</evidence>
<keyword evidence="13" id="KW-0072">Autophagy</keyword>
<dbReference type="GeneID" id="25259625"/>
<dbReference type="EMBL" id="JMKJ01000266">
    <property type="protein sequence ID" value="KGG51487.1"/>
    <property type="molecule type" value="Genomic_DNA"/>
</dbReference>
<accession>A0A098VR34</accession>
<evidence type="ECO:0000313" key="21">
    <source>
        <dbReference type="EMBL" id="KGG51487.1"/>
    </source>
</evidence>
<evidence type="ECO:0000256" key="8">
    <source>
        <dbReference type="ARBA" id="ARBA00022753"/>
    </source>
</evidence>
<dbReference type="InterPro" id="IPR050805">
    <property type="entry name" value="ATG15_Lipase"/>
</dbReference>
<evidence type="ECO:0000256" key="12">
    <source>
        <dbReference type="ARBA" id="ARBA00022989"/>
    </source>
</evidence>
<keyword evidence="16" id="KW-0325">Glycoprotein</keyword>
<organism evidence="21 22">
    <name type="scientific">Mitosporidium daphniae</name>
    <dbReference type="NCBI Taxonomy" id="1485682"/>
    <lineage>
        <taxon>Eukaryota</taxon>
        <taxon>Fungi</taxon>
        <taxon>Fungi incertae sedis</taxon>
        <taxon>Microsporidia</taxon>
        <taxon>Mitosporidium</taxon>
    </lineage>
</organism>
<dbReference type="AlphaFoldDB" id="A0A098VR34"/>
<dbReference type="VEuPathDB" id="MicrosporidiaDB:DI09_33p40"/>
<dbReference type="Gene3D" id="3.40.50.1820">
    <property type="entry name" value="alpha/beta hydrolase"/>
    <property type="match status" value="1"/>
</dbReference>
<dbReference type="HOGENOM" id="CLU_028295_1_0_1"/>
<keyword evidence="14" id="KW-0443">Lipid metabolism</keyword>
<evidence type="ECO:0000313" key="22">
    <source>
        <dbReference type="Proteomes" id="UP000029725"/>
    </source>
</evidence>
<comment type="catalytic activity">
    <reaction evidence="1">
        <text>a triacylglycerol + H2O = a diacylglycerol + a fatty acid + H(+)</text>
        <dbReference type="Rhea" id="RHEA:12044"/>
        <dbReference type="ChEBI" id="CHEBI:15377"/>
        <dbReference type="ChEBI" id="CHEBI:15378"/>
        <dbReference type="ChEBI" id="CHEBI:17855"/>
        <dbReference type="ChEBI" id="CHEBI:18035"/>
        <dbReference type="ChEBI" id="CHEBI:28868"/>
        <dbReference type="EC" id="3.1.1.3"/>
    </reaction>
</comment>
<comment type="caution">
    <text evidence="21">The sequence shown here is derived from an EMBL/GenBank/DDBJ whole genome shotgun (WGS) entry which is preliminary data.</text>
</comment>
<evidence type="ECO:0000256" key="11">
    <source>
        <dbReference type="ARBA" id="ARBA00022968"/>
    </source>
</evidence>
<comment type="subunit">
    <text evidence="5">Binds to both phosphatidylinositol (PI) and phosphatidylinositol 3,5-bisphosphate (PIP2).</text>
</comment>
<protein>
    <recommendedName>
        <fullName evidence="6">triacylglycerol lipase</fullName>
        <ecNumber evidence="6">3.1.1.3</ecNumber>
    </recommendedName>
    <alternativeName>
        <fullName evidence="18">Autophagy-related protein 15</fullName>
    </alternativeName>
</protein>
<evidence type="ECO:0000256" key="2">
    <source>
        <dbReference type="ARBA" id="ARBA00004270"/>
    </source>
</evidence>
<dbReference type="RefSeq" id="XP_013237937.1">
    <property type="nucleotide sequence ID" value="XM_013382483.1"/>
</dbReference>
<gene>
    <name evidence="21" type="ORF">DI09_33p40</name>
</gene>
<dbReference type="PANTHER" id="PTHR47175:SF2">
    <property type="entry name" value="LIPASE ATG15-RELATED"/>
    <property type="match status" value="1"/>
</dbReference>
<evidence type="ECO:0000256" key="14">
    <source>
        <dbReference type="ARBA" id="ARBA00023098"/>
    </source>
</evidence>
<keyword evidence="7" id="KW-0812">Transmembrane</keyword>
<dbReference type="GO" id="GO:0004806">
    <property type="term" value="F:triacylglycerol lipase activity"/>
    <property type="evidence" value="ECO:0007669"/>
    <property type="project" value="UniProtKB-EC"/>
</dbReference>
<keyword evidence="10" id="KW-0442">Lipid degradation</keyword>
<feature type="signal peptide" evidence="19">
    <location>
        <begin position="1"/>
        <end position="22"/>
    </location>
</feature>
<feature type="domain" description="Fungal lipase-type" evidence="20">
    <location>
        <begin position="293"/>
        <end position="333"/>
    </location>
</feature>
<dbReference type="GO" id="GO:0032585">
    <property type="term" value="C:multivesicular body membrane"/>
    <property type="evidence" value="ECO:0007669"/>
    <property type="project" value="UniProtKB-SubCell"/>
</dbReference>
<dbReference type="InterPro" id="IPR029058">
    <property type="entry name" value="AB_hydrolase_fold"/>
</dbReference>
<evidence type="ECO:0000256" key="19">
    <source>
        <dbReference type="SAM" id="SignalP"/>
    </source>
</evidence>
<keyword evidence="11" id="KW-0735">Signal-anchor</keyword>
<keyword evidence="22" id="KW-1185">Reference proteome</keyword>
<dbReference type="GO" id="GO:0005775">
    <property type="term" value="C:vacuolar lumen"/>
    <property type="evidence" value="ECO:0007669"/>
    <property type="project" value="TreeGrafter"/>
</dbReference>
<evidence type="ECO:0000256" key="7">
    <source>
        <dbReference type="ARBA" id="ARBA00022692"/>
    </source>
</evidence>
<evidence type="ECO:0000259" key="20">
    <source>
        <dbReference type="Pfam" id="PF01764"/>
    </source>
</evidence>
<dbReference type="EC" id="3.1.1.3" evidence="6"/>
<dbReference type="GO" id="GO:0034727">
    <property type="term" value="P:piecemeal microautophagy of the nucleus"/>
    <property type="evidence" value="ECO:0007669"/>
    <property type="project" value="TreeGrafter"/>
</dbReference>
<dbReference type="InterPro" id="IPR002921">
    <property type="entry name" value="Fungal_lipase-type"/>
</dbReference>
<keyword evidence="12" id="KW-1133">Transmembrane helix</keyword>
<evidence type="ECO:0000256" key="5">
    <source>
        <dbReference type="ARBA" id="ARBA00011137"/>
    </source>
</evidence>
<evidence type="ECO:0000256" key="4">
    <source>
        <dbReference type="ARBA" id="ARBA00010701"/>
    </source>
</evidence>
<dbReference type="OrthoDB" id="58570at2759"/>
<proteinExistence type="inferred from homology"/>
<dbReference type="SUPFAM" id="SSF53474">
    <property type="entry name" value="alpha/beta-Hydrolases"/>
    <property type="match status" value="1"/>
</dbReference>
<dbReference type="Proteomes" id="UP000029725">
    <property type="component" value="Unassembled WGS sequence"/>
</dbReference>
<name>A0A098VR34_9MICR</name>
<dbReference type="GO" id="GO:0004620">
    <property type="term" value="F:phospholipase activity"/>
    <property type="evidence" value="ECO:0007669"/>
    <property type="project" value="TreeGrafter"/>
</dbReference>
<evidence type="ECO:0000256" key="17">
    <source>
        <dbReference type="ARBA" id="ARBA00024663"/>
    </source>
</evidence>
<keyword evidence="15" id="KW-0472">Membrane</keyword>
<evidence type="ECO:0000256" key="13">
    <source>
        <dbReference type="ARBA" id="ARBA00023006"/>
    </source>
</evidence>
<evidence type="ECO:0000256" key="16">
    <source>
        <dbReference type="ARBA" id="ARBA00023180"/>
    </source>
</evidence>
<evidence type="ECO:0000256" key="3">
    <source>
        <dbReference type="ARBA" id="ARBA00004343"/>
    </source>
</evidence>
<evidence type="ECO:0000256" key="10">
    <source>
        <dbReference type="ARBA" id="ARBA00022963"/>
    </source>
</evidence>
<feature type="chain" id="PRO_5001950379" description="triacylglycerol lipase" evidence="19">
    <location>
        <begin position="23"/>
        <end position="464"/>
    </location>
</feature>
<evidence type="ECO:0000256" key="9">
    <source>
        <dbReference type="ARBA" id="ARBA00022801"/>
    </source>
</evidence>
<dbReference type="Pfam" id="PF01764">
    <property type="entry name" value="Lipase_3"/>
    <property type="match status" value="1"/>
</dbReference>
<keyword evidence="19" id="KW-0732">Signal</keyword>
<keyword evidence="9" id="KW-0378">Hydrolase</keyword>
<keyword evidence="8" id="KW-0967">Endosome</keyword>
<evidence type="ECO:0000256" key="1">
    <source>
        <dbReference type="ARBA" id="ARBA00001024"/>
    </source>
</evidence>
<reference evidence="21 22" key="1">
    <citation type="submission" date="2014-04" db="EMBL/GenBank/DDBJ databases">
        <title>A new species of microsporidia sheds light on the evolution of extreme parasitism.</title>
        <authorList>
            <person name="Haag K.L."/>
            <person name="James T.Y."/>
            <person name="Larsson R."/>
            <person name="Schaer T.M."/>
            <person name="Refardt D."/>
            <person name="Pombert J.-F."/>
            <person name="Ebert D."/>
        </authorList>
    </citation>
    <scope>NUCLEOTIDE SEQUENCE [LARGE SCALE GENOMIC DNA]</scope>
    <source>
        <strain evidence="21 22">UGP3</strain>
        <tissue evidence="21">Spores</tissue>
    </source>
</reference>